<protein>
    <submittedName>
        <fullName evidence="1">Uncharacterized protein</fullName>
    </submittedName>
</protein>
<proteinExistence type="predicted"/>
<dbReference type="EMBL" id="RBWU01000002">
    <property type="protein sequence ID" value="RKS76170.1"/>
    <property type="molecule type" value="Genomic_DNA"/>
</dbReference>
<evidence type="ECO:0000313" key="1">
    <source>
        <dbReference type="EMBL" id="RKS76170.1"/>
    </source>
</evidence>
<comment type="caution">
    <text evidence="1">The sequence shown here is derived from an EMBL/GenBank/DDBJ whole genome shotgun (WGS) entry which is preliminary data.</text>
</comment>
<reference evidence="1 2" key="1">
    <citation type="submission" date="2018-10" db="EMBL/GenBank/DDBJ databases">
        <title>Genomic Encyclopedia of Archaeal and Bacterial Type Strains, Phase II (KMG-II): from individual species to whole genera.</title>
        <authorList>
            <person name="Goeker M."/>
        </authorList>
    </citation>
    <scope>NUCLEOTIDE SEQUENCE [LARGE SCALE GENOMIC DNA]</scope>
    <source>
        <strain evidence="1 2">DSM 43383</strain>
    </source>
</reference>
<evidence type="ECO:0000313" key="2">
    <source>
        <dbReference type="Proteomes" id="UP000274601"/>
    </source>
</evidence>
<accession>A0A495QRP4</accession>
<name>A0A495QRP4_9ACTN</name>
<keyword evidence="2" id="KW-1185">Reference proteome</keyword>
<dbReference type="Proteomes" id="UP000274601">
    <property type="component" value="Unassembled WGS sequence"/>
</dbReference>
<gene>
    <name evidence="1" type="ORF">BZB76_1520</name>
</gene>
<dbReference type="AlphaFoldDB" id="A0A495QRP4"/>
<organism evidence="1 2">
    <name type="scientific">Actinomadura pelletieri DSM 43383</name>
    <dbReference type="NCBI Taxonomy" id="1120940"/>
    <lineage>
        <taxon>Bacteria</taxon>
        <taxon>Bacillati</taxon>
        <taxon>Actinomycetota</taxon>
        <taxon>Actinomycetes</taxon>
        <taxon>Streptosporangiales</taxon>
        <taxon>Thermomonosporaceae</taxon>
        <taxon>Actinomadura</taxon>
    </lineage>
</organism>
<sequence>MYCKAFVSEECYHVVREHLSGILSADFASATAAIDSVEVEIRRNPDHVSSKRPTDKFLYWPIIVEIEDDSSVATSAMMGIASRVIIGLWKVDIPVVVACDFEQLLPWKGGIERVGNSG</sequence>